<dbReference type="InterPro" id="IPR014982">
    <property type="entry name" value="GSCFA"/>
</dbReference>
<proteinExistence type="predicted"/>
<dbReference type="EMBL" id="FNAK01000004">
    <property type="protein sequence ID" value="SDE01729.1"/>
    <property type="molecule type" value="Genomic_DNA"/>
</dbReference>
<dbReference type="Proteomes" id="UP000183685">
    <property type="component" value="Unassembled WGS sequence"/>
</dbReference>
<sequence length="354" mass="39437">MSASDNGVQHPYQNLPEEAYWRSGVAAHNPLAFQRLYTKKFAIGPDMAVASAGSCFAQHIGRHMAKSGFNYRDFEPAPGFLSKETARTYGYHLYSARYGNIYTVQQLEQLLERATGRFTPSEDVWEKDGRYYDPFRPTIEPDGFASEKEFRIMQRAHFGAVKRLFNKTDVFIFTLGLTEAWVNKEDGSVYPICPGTAAGSFDPAKYEFRNFTTSEVVASFRRFRERVRAINPGIRFLLTVSPVPLTATASGNHVLVASSYSKAVLRAAAGELTAEDAGTDYFPSYEIVSSHPVRAMFFDGNLRTVTPRGVDFVMEHFFAQHSPPTEKAPETASPAASDDDLVCEEELLAAEALL</sequence>
<evidence type="ECO:0000313" key="2">
    <source>
        <dbReference type="EMBL" id="SDE01729.1"/>
    </source>
</evidence>
<dbReference type="OrthoDB" id="369216at2"/>
<evidence type="ECO:0000259" key="1">
    <source>
        <dbReference type="Pfam" id="PF08885"/>
    </source>
</evidence>
<dbReference type="STRING" id="637679.GCA_001550055_02048"/>
<name>A0A1G6ZGJ4_9PROT</name>
<keyword evidence="3" id="KW-1185">Reference proteome</keyword>
<dbReference type="Pfam" id="PF08885">
    <property type="entry name" value="GSCFA"/>
    <property type="match status" value="1"/>
</dbReference>
<evidence type="ECO:0000313" key="3">
    <source>
        <dbReference type="Proteomes" id="UP000183685"/>
    </source>
</evidence>
<protein>
    <submittedName>
        <fullName evidence="2">GSCFA family protein</fullName>
    </submittedName>
</protein>
<accession>A0A1G6ZGJ4</accession>
<dbReference type="AlphaFoldDB" id="A0A1G6ZGJ4"/>
<feature type="domain" description="GSCFA" evidence="1">
    <location>
        <begin position="49"/>
        <end position="317"/>
    </location>
</feature>
<gene>
    <name evidence="2" type="ORF">SAMN04488071_1807</name>
</gene>
<organism evidence="2 3">
    <name type="scientific">Kordiimonas lacus</name>
    <dbReference type="NCBI Taxonomy" id="637679"/>
    <lineage>
        <taxon>Bacteria</taxon>
        <taxon>Pseudomonadati</taxon>
        <taxon>Pseudomonadota</taxon>
        <taxon>Alphaproteobacteria</taxon>
        <taxon>Kordiimonadales</taxon>
        <taxon>Kordiimonadaceae</taxon>
        <taxon>Kordiimonas</taxon>
    </lineage>
</organism>
<reference evidence="2 3" key="1">
    <citation type="submission" date="2016-10" db="EMBL/GenBank/DDBJ databases">
        <authorList>
            <person name="de Groot N.N."/>
        </authorList>
    </citation>
    <scope>NUCLEOTIDE SEQUENCE [LARGE SCALE GENOMIC DNA]</scope>
    <source>
        <strain evidence="2 3">CGMCC 1.9109</strain>
    </source>
</reference>